<dbReference type="EMBL" id="CAXLJM020000148">
    <property type="protein sequence ID" value="CAL8141981.1"/>
    <property type="molecule type" value="Genomic_DNA"/>
</dbReference>
<feature type="signal peptide" evidence="1">
    <location>
        <begin position="1"/>
        <end position="24"/>
    </location>
</feature>
<keyword evidence="3" id="KW-1185">Reference proteome</keyword>
<gene>
    <name evidence="2" type="ORF">ODALV1_LOCUS28914</name>
</gene>
<accession>A0ABP1S370</accession>
<evidence type="ECO:0000256" key="1">
    <source>
        <dbReference type="SAM" id="SignalP"/>
    </source>
</evidence>
<proteinExistence type="predicted"/>
<dbReference type="Proteomes" id="UP001642540">
    <property type="component" value="Unassembled WGS sequence"/>
</dbReference>
<feature type="chain" id="PRO_5045981179" evidence="1">
    <location>
        <begin position="25"/>
        <end position="155"/>
    </location>
</feature>
<protein>
    <submittedName>
        <fullName evidence="2">Uncharacterized protein</fullName>
    </submittedName>
</protein>
<name>A0ABP1S370_9HEXA</name>
<keyword evidence="1" id="KW-0732">Signal</keyword>
<organism evidence="2 3">
    <name type="scientific">Orchesella dallaii</name>
    <dbReference type="NCBI Taxonomy" id="48710"/>
    <lineage>
        <taxon>Eukaryota</taxon>
        <taxon>Metazoa</taxon>
        <taxon>Ecdysozoa</taxon>
        <taxon>Arthropoda</taxon>
        <taxon>Hexapoda</taxon>
        <taxon>Collembola</taxon>
        <taxon>Entomobryomorpha</taxon>
        <taxon>Entomobryoidea</taxon>
        <taxon>Orchesellidae</taxon>
        <taxon>Orchesellinae</taxon>
        <taxon>Orchesella</taxon>
    </lineage>
</organism>
<evidence type="ECO:0000313" key="3">
    <source>
        <dbReference type="Proteomes" id="UP001642540"/>
    </source>
</evidence>
<comment type="caution">
    <text evidence="2">The sequence shown here is derived from an EMBL/GenBank/DDBJ whole genome shotgun (WGS) entry which is preliminary data.</text>
</comment>
<evidence type="ECO:0000313" key="2">
    <source>
        <dbReference type="EMBL" id="CAL8141981.1"/>
    </source>
</evidence>
<reference evidence="2 3" key="1">
    <citation type="submission" date="2024-08" db="EMBL/GenBank/DDBJ databases">
        <authorList>
            <person name="Cucini C."/>
            <person name="Frati F."/>
        </authorList>
    </citation>
    <scope>NUCLEOTIDE SEQUENCE [LARGE SCALE GENOMIC DNA]</scope>
</reference>
<sequence length="155" mass="17278">MNSPGVFTLAVIAAFLLFHCEVSAKPVTDIDKLPSITTDTLYPKEPSEDSMTSESVSFIRNMIHGTQAQVLPQRKEATYVTIFRLPWRLARSVSQSSFGMAKGFVDAFAHQFMTTSSQLYSQMQKNYIPQASEAFNVWANPPKPNLQTPWLDGGV</sequence>